<evidence type="ECO:0000313" key="1">
    <source>
        <dbReference type="EMBL" id="KDO44590.1"/>
    </source>
</evidence>
<dbReference type="AlphaFoldDB" id="A0A067DSQ7"/>
<keyword evidence="2" id="KW-1185">Reference proteome</keyword>
<dbReference type="Proteomes" id="UP000027120">
    <property type="component" value="Unassembled WGS sequence"/>
</dbReference>
<accession>A0A067DSQ7</accession>
<evidence type="ECO:0000313" key="2">
    <source>
        <dbReference type="Proteomes" id="UP000027120"/>
    </source>
</evidence>
<gene>
    <name evidence="1" type="ORF">CISIN_1g0295021mg</name>
</gene>
<protein>
    <submittedName>
        <fullName evidence="1">Uncharacterized protein</fullName>
    </submittedName>
</protein>
<organism evidence="1 2">
    <name type="scientific">Citrus sinensis</name>
    <name type="common">Sweet orange</name>
    <name type="synonym">Citrus aurantium var. sinensis</name>
    <dbReference type="NCBI Taxonomy" id="2711"/>
    <lineage>
        <taxon>Eukaryota</taxon>
        <taxon>Viridiplantae</taxon>
        <taxon>Streptophyta</taxon>
        <taxon>Embryophyta</taxon>
        <taxon>Tracheophyta</taxon>
        <taxon>Spermatophyta</taxon>
        <taxon>Magnoliopsida</taxon>
        <taxon>eudicotyledons</taxon>
        <taxon>Gunneridae</taxon>
        <taxon>Pentapetalae</taxon>
        <taxon>rosids</taxon>
        <taxon>malvids</taxon>
        <taxon>Sapindales</taxon>
        <taxon>Rutaceae</taxon>
        <taxon>Aurantioideae</taxon>
        <taxon>Citrus</taxon>
    </lineage>
</organism>
<dbReference type="EMBL" id="KK785295">
    <property type="protein sequence ID" value="KDO44590.1"/>
    <property type="molecule type" value="Genomic_DNA"/>
</dbReference>
<sequence length="20" mass="2276">VVDHTTHSFKKNGVVYTIDD</sequence>
<name>A0A067DSQ7_CITSI</name>
<proteinExistence type="predicted"/>
<feature type="non-terminal residue" evidence="1">
    <location>
        <position position="1"/>
    </location>
</feature>
<reference evidence="1 2" key="1">
    <citation type="submission" date="2014-04" db="EMBL/GenBank/DDBJ databases">
        <authorList>
            <consortium name="International Citrus Genome Consortium"/>
            <person name="Gmitter F."/>
            <person name="Chen C."/>
            <person name="Farmerie W."/>
            <person name="Harkins T."/>
            <person name="Desany B."/>
            <person name="Mohiuddin M."/>
            <person name="Kodira C."/>
            <person name="Borodovsky M."/>
            <person name="Lomsadze A."/>
            <person name="Burns P."/>
            <person name="Jenkins J."/>
            <person name="Prochnik S."/>
            <person name="Shu S."/>
            <person name="Chapman J."/>
            <person name="Pitluck S."/>
            <person name="Schmutz J."/>
            <person name="Rokhsar D."/>
        </authorList>
    </citation>
    <scope>NUCLEOTIDE SEQUENCE</scope>
</reference>